<evidence type="ECO:0000256" key="5">
    <source>
        <dbReference type="ARBA" id="ARBA00023136"/>
    </source>
</evidence>
<name>A0A1H0K9G1_9HYPH</name>
<dbReference type="EMBL" id="FNIT01000007">
    <property type="protein sequence ID" value="SDO52595.1"/>
    <property type="molecule type" value="Genomic_DNA"/>
</dbReference>
<dbReference type="Proteomes" id="UP000198793">
    <property type="component" value="Unassembled WGS sequence"/>
</dbReference>
<proteinExistence type="predicted"/>
<evidence type="ECO:0000256" key="1">
    <source>
        <dbReference type="ARBA" id="ARBA00004651"/>
    </source>
</evidence>
<organism evidence="8 9">
    <name type="scientific">Aureimonas jatrophae</name>
    <dbReference type="NCBI Taxonomy" id="1166073"/>
    <lineage>
        <taxon>Bacteria</taxon>
        <taxon>Pseudomonadati</taxon>
        <taxon>Pseudomonadota</taxon>
        <taxon>Alphaproteobacteria</taxon>
        <taxon>Hyphomicrobiales</taxon>
        <taxon>Aurantimonadaceae</taxon>
        <taxon>Aureimonas</taxon>
    </lineage>
</organism>
<dbReference type="STRING" id="1166073.SAMN05192530_107162"/>
<dbReference type="PANTHER" id="PTHR30294:SF38">
    <property type="entry name" value="TRANSPORT PERMEASE PROTEIN"/>
    <property type="match status" value="1"/>
</dbReference>
<keyword evidence="2" id="KW-1003">Cell membrane</keyword>
<evidence type="ECO:0000256" key="2">
    <source>
        <dbReference type="ARBA" id="ARBA00022475"/>
    </source>
</evidence>
<feature type="transmembrane region" description="Helical" evidence="6">
    <location>
        <begin position="160"/>
        <end position="182"/>
    </location>
</feature>
<feature type="transmembrane region" description="Helical" evidence="6">
    <location>
        <begin position="239"/>
        <end position="263"/>
    </location>
</feature>
<dbReference type="PANTHER" id="PTHR30294">
    <property type="entry name" value="MEMBRANE COMPONENT OF ABC TRANSPORTER YHHJ-RELATED"/>
    <property type="match status" value="1"/>
</dbReference>
<comment type="subcellular location">
    <subcellularLocation>
        <location evidence="1">Cell membrane</location>
        <topology evidence="1">Multi-pass membrane protein</topology>
    </subcellularLocation>
</comment>
<accession>A0A1H0K9G1</accession>
<evidence type="ECO:0000256" key="3">
    <source>
        <dbReference type="ARBA" id="ARBA00022692"/>
    </source>
</evidence>
<evidence type="ECO:0000259" key="7">
    <source>
        <dbReference type="Pfam" id="PF12698"/>
    </source>
</evidence>
<gene>
    <name evidence="8" type="ORF">SAMN05192530_107162</name>
</gene>
<keyword evidence="5 6" id="KW-0472">Membrane</keyword>
<feature type="domain" description="ABC-2 type transporter transmembrane" evidence="7">
    <location>
        <begin position="20"/>
        <end position="339"/>
    </location>
</feature>
<dbReference type="Pfam" id="PF12698">
    <property type="entry name" value="ABC2_membrane_3"/>
    <property type="match status" value="1"/>
</dbReference>
<dbReference type="RefSeq" id="WP_170842617.1">
    <property type="nucleotide sequence ID" value="NZ_FNIT01000007.1"/>
</dbReference>
<feature type="transmembrane region" description="Helical" evidence="6">
    <location>
        <begin position="203"/>
        <end position="227"/>
    </location>
</feature>
<evidence type="ECO:0000256" key="4">
    <source>
        <dbReference type="ARBA" id="ARBA00022989"/>
    </source>
</evidence>
<evidence type="ECO:0000256" key="6">
    <source>
        <dbReference type="SAM" id="Phobius"/>
    </source>
</evidence>
<dbReference type="InterPro" id="IPR013525">
    <property type="entry name" value="ABC2_TM"/>
</dbReference>
<dbReference type="GO" id="GO:0005886">
    <property type="term" value="C:plasma membrane"/>
    <property type="evidence" value="ECO:0007669"/>
    <property type="project" value="UniProtKB-SubCell"/>
</dbReference>
<keyword evidence="4 6" id="KW-1133">Transmembrane helix</keyword>
<dbReference type="GO" id="GO:0140359">
    <property type="term" value="F:ABC-type transporter activity"/>
    <property type="evidence" value="ECO:0007669"/>
    <property type="project" value="InterPro"/>
</dbReference>
<feature type="transmembrane region" description="Helical" evidence="6">
    <location>
        <begin position="327"/>
        <end position="346"/>
    </location>
</feature>
<keyword evidence="3 6" id="KW-0812">Transmembrane</keyword>
<evidence type="ECO:0000313" key="8">
    <source>
        <dbReference type="EMBL" id="SDO52595.1"/>
    </source>
</evidence>
<evidence type="ECO:0000313" key="9">
    <source>
        <dbReference type="Proteomes" id="UP000198793"/>
    </source>
</evidence>
<keyword evidence="9" id="KW-1185">Reference proteome</keyword>
<protein>
    <submittedName>
        <fullName evidence="8">ABC-2 type transport system permease protein</fullName>
    </submittedName>
</protein>
<dbReference type="InterPro" id="IPR051449">
    <property type="entry name" value="ABC-2_transporter_component"/>
</dbReference>
<dbReference type="AlphaFoldDB" id="A0A1H0K9G1"/>
<feature type="transmembrane region" description="Helical" evidence="6">
    <location>
        <begin position="20"/>
        <end position="39"/>
    </location>
</feature>
<feature type="transmembrane region" description="Helical" evidence="6">
    <location>
        <begin position="275"/>
        <end position="293"/>
    </location>
</feature>
<sequence length="357" mass="38366">MIAIVLAYARSFLRDRTGCVMTLVLPPLLYLVFGMIFTADIQKEIRSTVHVLDTVRNDRSAAVVKGLGAIYGDGLHAARDTRDIEESVGSGLSDAGLVIRGTPDAPLSFDIVRGAEDPLTVMTLAGQASGIVDRMHDRKFEAARVSHRLVGPEGDYQRTYLAGTVSTLFVFFAAMHGAMIGLDDRRSGLQARLVLAAGGMGRIVGARIVWLTIVGLLQTLCVFAVAYRYVPVADHLSGLAWLVTATAVAFAAGGIAMALCAICRSREQAQPFSTALFLLLAALGGTMFPSYLMPSDIQEWSWVTPHAWAVECYRLVVWQGDISRNVFVGWAVLATVGFGGTVFAMVSEGYKGSWSAP</sequence>
<reference evidence="8 9" key="1">
    <citation type="submission" date="2016-10" db="EMBL/GenBank/DDBJ databases">
        <authorList>
            <person name="de Groot N.N."/>
        </authorList>
    </citation>
    <scope>NUCLEOTIDE SEQUENCE [LARGE SCALE GENOMIC DNA]</scope>
    <source>
        <strain evidence="9">L7-484,KACC 16230,DSM 25025</strain>
    </source>
</reference>